<dbReference type="InterPro" id="IPR027329">
    <property type="entry name" value="TPX2_C"/>
</dbReference>
<dbReference type="InterPro" id="IPR044216">
    <property type="entry name" value="WDL7"/>
</dbReference>
<keyword evidence="3" id="KW-0963">Cytoplasm</keyword>
<feature type="compositionally biased region" description="Polar residues" evidence="6">
    <location>
        <begin position="247"/>
        <end position="261"/>
    </location>
</feature>
<dbReference type="Pfam" id="PF06886">
    <property type="entry name" value="TPX2"/>
    <property type="match status" value="1"/>
</dbReference>
<feature type="compositionally biased region" description="Polar residues" evidence="6">
    <location>
        <begin position="111"/>
        <end position="124"/>
    </location>
</feature>
<keyword evidence="9" id="KW-1185">Reference proteome</keyword>
<evidence type="ECO:0000256" key="1">
    <source>
        <dbReference type="ARBA" id="ARBA00004245"/>
    </source>
</evidence>
<comment type="similarity">
    <text evidence="2">Belongs to the TPX2 family.</text>
</comment>
<feature type="domain" description="TPX2 C-terminal" evidence="7">
    <location>
        <begin position="360"/>
        <end position="425"/>
    </location>
</feature>
<keyword evidence="4" id="KW-0493">Microtubule</keyword>
<feature type="compositionally biased region" description="Basic and acidic residues" evidence="6">
    <location>
        <begin position="185"/>
        <end position="196"/>
    </location>
</feature>
<accession>A0AAF0XBL7</accession>
<dbReference type="Proteomes" id="UP000077755">
    <property type="component" value="Chromosome 6"/>
</dbReference>
<reference evidence="8" key="1">
    <citation type="journal article" date="2016" name="Nat. Genet.">
        <title>A high-quality carrot genome assembly provides new insights into carotenoid accumulation and asterid genome evolution.</title>
        <authorList>
            <person name="Iorizzo M."/>
            <person name="Ellison S."/>
            <person name="Senalik D."/>
            <person name="Zeng P."/>
            <person name="Satapoomin P."/>
            <person name="Huang J."/>
            <person name="Bowman M."/>
            <person name="Iovene M."/>
            <person name="Sanseverino W."/>
            <person name="Cavagnaro P."/>
            <person name="Yildiz M."/>
            <person name="Macko-Podgorni A."/>
            <person name="Moranska E."/>
            <person name="Grzebelus E."/>
            <person name="Grzebelus D."/>
            <person name="Ashrafi H."/>
            <person name="Zheng Z."/>
            <person name="Cheng S."/>
            <person name="Spooner D."/>
            <person name="Van Deynze A."/>
            <person name="Simon P."/>
        </authorList>
    </citation>
    <scope>NUCLEOTIDE SEQUENCE</scope>
    <source>
        <tissue evidence="8">Leaf</tissue>
    </source>
</reference>
<evidence type="ECO:0000256" key="2">
    <source>
        <dbReference type="ARBA" id="ARBA00005885"/>
    </source>
</evidence>
<feature type="compositionally biased region" description="Polar residues" evidence="6">
    <location>
        <begin position="426"/>
        <end position="474"/>
    </location>
</feature>
<reference evidence="8" key="2">
    <citation type="submission" date="2022-03" db="EMBL/GenBank/DDBJ databases">
        <title>Draft title - Genomic analysis of global carrot germplasm unveils the trajectory of domestication and the origin of high carotenoid orange carrot.</title>
        <authorList>
            <person name="Iorizzo M."/>
            <person name="Ellison S."/>
            <person name="Senalik D."/>
            <person name="Macko-Podgorni A."/>
            <person name="Grzebelus D."/>
            <person name="Bostan H."/>
            <person name="Rolling W."/>
            <person name="Curaba J."/>
            <person name="Simon P."/>
        </authorList>
    </citation>
    <scope>NUCLEOTIDE SEQUENCE</scope>
    <source>
        <tissue evidence="8">Leaf</tissue>
    </source>
</reference>
<dbReference type="PANTHER" id="PTHR47067">
    <property type="entry name" value="TPX2 (TARGETING PROTEIN FOR XKLP2) PROTEIN FAMILY-RELATED"/>
    <property type="match status" value="1"/>
</dbReference>
<evidence type="ECO:0000256" key="5">
    <source>
        <dbReference type="ARBA" id="ARBA00023212"/>
    </source>
</evidence>
<evidence type="ECO:0000313" key="8">
    <source>
        <dbReference type="EMBL" id="WOH05040.1"/>
    </source>
</evidence>
<evidence type="ECO:0000256" key="3">
    <source>
        <dbReference type="ARBA" id="ARBA00022490"/>
    </source>
</evidence>
<evidence type="ECO:0000256" key="6">
    <source>
        <dbReference type="SAM" id="MobiDB-lite"/>
    </source>
</evidence>
<sequence length="497" mass="55618">MGDSACFMPPAFSYTSGLSNEAYQGNPVNALGESVSFGRFMTESLAWEKWSSFSNKRHVEEAERYAQPGSVAQKKAFFEAHYKRIAAAKAAALLEQANAESNALEPESETIEQLSECNSTSQDSETMKQDSEEVVLEKNQEFAVIAESDSSEVDRLERADSTTETEVLVEICPNVDKQNMVSGSKTDEIPKNEKNSVKKHNSYQKDVSKSASKKRPVFSSLRSSVFSKIASSPAKYVAPPFPRKENNNLTPRTVKSKMNSTDMKRSTPKPHRKSINFTTAAEPDTLSTQAIRKSENSRNVQNSYKGTKDFATPLRTSTAASVNRKPKQSAVTPSSVNKSCSKSFSACQKTLQCSTSSTPFLLRTELRAEKRKQRLEERFSEKETEKVQMHTKSKERAETEVWKLRQSLCFKARPLPQFYRDRKTQELPSQSPKVEGKSSASTTETKNLLTKSAAKNNAYKNVCKKNSQTPSRNLSLPAMTPRKIHSKKLSTDQHKQH</sequence>
<dbReference type="PANTHER" id="PTHR47067:SF7">
    <property type="entry name" value="TPX2 (TARGETING PROTEIN FOR XKLP2) PROTEIN FAMILY"/>
    <property type="match status" value="1"/>
</dbReference>
<dbReference type="EMBL" id="CP093348">
    <property type="protein sequence ID" value="WOH05040.1"/>
    <property type="molecule type" value="Genomic_DNA"/>
</dbReference>
<feature type="region of interest" description="Disordered" evidence="6">
    <location>
        <begin position="178"/>
        <end position="214"/>
    </location>
</feature>
<organism evidence="8 9">
    <name type="scientific">Daucus carota subsp. sativus</name>
    <name type="common">Carrot</name>
    <dbReference type="NCBI Taxonomy" id="79200"/>
    <lineage>
        <taxon>Eukaryota</taxon>
        <taxon>Viridiplantae</taxon>
        <taxon>Streptophyta</taxon>
        <taxon>Embryophyta</taxon>
        <taxon>Tracheophyta</taxon>
        <taxon>Spermatophyta</taxon>
        <taxon>Magnoliopsida</taxon>
        <taxon>eudicotyledons</taxon>
        <taxon>Gunneridae</taxon>
        <taxon>Pentapetalae</taxon>
        <taxon>asterids</taxon>
        <taxon>campanulids</taxon>
        <taxon>Apiales</taxon>
        <taxon>Apiaceae</taxon>
        <taxon>Apioideae</taxon>
        <taxon>Scandiceae</taxon>
        <taxon>Daucinae</taxon>
        <taxon>Daucus</taxon>
        <taxon>Daucus sect. Daucus</taxon>
    </lineage>
</organism>
<feature type="region of interest" description="Disordered" evidence="6">
    <location>
        <begin position="420"/>
        <end position="497"/>
    </location>
</feature>
<dbReference type="AlphaFoldDB" id="A0AAF0XBL7"/>
<protein>
    <recommendedName>
        <fullName evidence="7">TPX2 C-terminal domain-containing protein</fullName>
    </recommendedName>
</protein>
<feature type="region of interest" description="Disordered" evidence="6">
    <location>
        <begin position="103"/>
        <end position="133"/>
    </location>
</feature>
<comment type="subcellular location">
    <subcellularLocation>
        <location evidence="1">Cytoplasm</location>
        <location evidence="1">Cytoskeleton</location>
    </subcellularLocation>
</comment>
<keyword evidence="5" id="KW-0206">Cytoskeleton</keyword>
<feature type="compositionally biased region" description="Polar residues" evidence="6">
    <location>
        <begin position="275"/>
        <end position="305"/>
    </location>
</feature>
<name>A0AAF0XBL7_DAUCS</name>
<proteinExistence type="inferred from homology"/>
<feature type="region of interest" description="Disordered" evidence="6">
    <location>
        <begin position="235"/>
        <end position="336"/>
    </location>
</feature>
<evidence type="ECO:0000259" key="7">
    <source>
        <dbReference type="Pfam" id="PF06886"/>
    </source>
</evidence>
<dbReference type="GO" id="GO:0005874">
    <property type="term" value="C:microtubule"/>
    <property type="evidence" value="ECO:0007669"/>
    <property type="project" value="UniProtKB-KW"/>
</dbReference>
<evidence type="ECO:0000256" key="4">
    <source>
        <dbReference type="ARBA" id="ARBA00022701"/>
    </source>
</evidence>
<gene>
    <name evidence="8" type="ORF">DCAR_0624452</name>
</gene>
<feature type="region of interest" description="Disordered" evidence="6">
    <location>
        <begin position="375"/>
        <end position="398"/>
    </location>
</feature>
<evidence type="ECO:0000313" key="9">
    <source>
        <dbReference type="Proteomes" id="UP000077755"/>
    </source>
</evidence>